<accession>A0AAD8JUB9</accession>
<evidence type="ECO:0000256" key="1">
    <source>
        <dbReference type="ARBA" id="ARBA00001946"/>
    </source>
</evidence>
<keyword evidence="2" id="KW-0479">Metal-binding</keyword>
<keyword evidence="3" id="KW-0456">Lyase</keyword>
<evidence type="ECO:0000256" key="2">
    <source>
        <dbReference type="ARBA" id="ARBA00022723"/>
    </source>
</evidence>
<dbReference type="InterPro" id="IPR008949">
    <property type="entry name" value="Isoprenoid_synthase_dom_sf"/>
</dbReference>
<evidence type="ECO:0000256" key="3">
    <source>
        <dbReference type="ARBA" id="ARBA00023239"/>
    </source>
</evidence>
<proteinExistence type="predicted"/>
<comment type="caution">
    <text evidence="5">The sequence shown here is derived from an EMBL/GenBank/DDBJ whole genome shotgun (WGS) entry which is preliminary data.</text>
</comment>
<evidence type="ECO:0000313" key="5">
    <source>
        <dbReference type="EMBL" id="KAK1411065.1"/>
    </source>
</evidence>
<dbReference type="GO" id="GO:0016114">
    <property type="term" value="P:terpenoid biosynthetic process"/>
    <property type="evidence" value="ECO:0007669"/>
    <property type="project" value="InterPro"/>
</dbReference>
<dbReference type="Gene3D" id="1.10.600.10">
    <property type="entry name" value="Farnesyl Diphosphate Synthase"/>
    <property type="match status" value="1"/>
</dbReference>
<dbReference type="InterPro" id="IPR005630">
    <property type="entry name" value="Terpene_synthase_metal-bd"/>
</dbReference>
<evidence type="ECO:0000259" key="4">
    <source>
        <dbReference type="Pfam" id="PF03936"/>
    </source>
</evidence>
<organism evidence="5 6">
    <name type="scientific">Tagetes erecta</name>
    <name type="common">African marigold</name>
    <dbReference type="NCBI Taxonomy" id="13708"/>
    <lineage>
        <taxon>Eukaryota</taxon>
        <taxon>Viridiplantae</taxon>
        <taxon>Streptophyta</taxon>
        <taxon>Embryophyta</taxon>
        <taxon>Tracheophyta</taxon>
        <taxon>Spermatophyta</taxon>
        <taxon>Magnoliopsida</taxon>
        <taxon>eudicotyledons</taxon>
        <taxon>Gunneridae</taxon>
        <taxon>Pentapetalae</taxon>
        <taxon>asterids</taxon>
        <taxon>campanulids</taxon>
        <taxon>Asterales</taxon>
        <taxon>Asteraceae</taxon>
        <taxon>Asteroideae</taxon>
        <taxon>Heliantheae alliance</taxon>
        <taxon>Tageteae</taxon>
        <taxon>Tagetes</taxon>
    </lineage>
</organism>
<name>A0AAD8JUB9_TARER</name>
<feature type="domain" description="Terpene synthase metal-binding" evidence="4">
    <location>
        <begin position="18"/>
        <end position="174"/>
    </location>
</feature>
<comment type="cofactor">
    <cofactor evidence="1">
        <name>Mg(2+)</name>
        <dbReference type="ChEBI" id="CHEBI:18420"/>
    </cofactor>
</comment>
<dbReference type="EMBL" id="JAUHHV010000010">
    <property type="protein sequence ID" value="KAK1411065.1"/>
    <property type="molecule type" value="Genomic_DNA"/>
</dbReference>
<reference evidence="5" key="1">
    <citation type="journal article" date="2023" name="bioRxiv">
        <title>Improved chromosome-level genome assembly for marigold (Tagetes erecta).</title>
        <authorList>
            <person name="Jiang F."/>
            <person name="Yuan L."/>
            <person name="Wang S."/>
            <person name="Wang H."/>
            <person name="Xu D."/>
            <person name="Wang A."/>
            <person name="Fan W."/>
        </authorList>
    </citation>
    <scope>NUCLEOTIDE SEQUENCE</scope>
    <source>
        <strain evidence="5">WSJ</strain>
        <tissue evidence="5">Leaf</tissue>
    </source>
</reference>
<gene>
    <name evidence="5" type="ORF">QVD17_37609</name>
</gene>
<dbReference type="InterPro" id="IPR050148">
    <property type="entry name" value="Terpene_synthase-like"/>
</dbReference>
<protein>
    <recommendedName>
        <fullName evidence="4">Terpene synthase metal-binding domain-containing protein</fullName>
    </recommendedName>
</protein>
<dbReference type="Pfam" id="PF03936">
    <property type="entry name" value="Terpene_synth_C"/>
    <property type="match status" value="1"/>
</dbReference>
<dbReference type="GO" id="GO:0010333">
    <property type="term" value="F:terpene synthase activity"/>
    <property type="evidence" value="ECO:0007669"/>
    <property type="project" value="InterPro"/>
</dbReference>
<dbReference type="SUPFAM" id="SSF48576">
    <property type="entry name" value="Terpenoid synthases"/>
    <property type="match status" value="1"/>
</dbReference>
<dbReference type="Proteomes" id="UP001229421">
    <property type="component" value="Unassembled WGS sequence"/>
</dbReference>
<dbReference type="PANTHER" id="PTHR31225">
    <property type="entry name" value="OS04G0344100 PROTEIN-RELATED"/>
    <property type="match status" value="1"/>
</dbReference>
<dbReference type="AlphaFoldDB" id="A0AAD8JUB9"/>
<evidence type="ECO:0000313" key="6">
    <source>
        <dbReference type="Proteomes" id="UP001229421"/>
    </source>
</evidence>
<sequence length="233" mass="27269">MVTMVLTKNLRSLLKQFKVKVIYQELLDIHKEAEDLLEKKGNAYRIYYTKEMIKEYTRNLLIEAKWANERYVPTVEEHMSVTLVTCAYAMIISKCYVHGDDSVTEETFKWVSTYPPIVKASCLILRLMDDIATHKEEQERNHVASSVECYMKLFGVSEEQTHEIFSRQVEDNWKIINQKSFMSTDVSRSLLVPPTNLARVCDVLYTRGDDYNHAGKEMINYYIEALLVNRMTI</sequence>
<dbReference type="PANTHER" id="PTHR31225:SF221">
    <property type="entry name" value="(-)-GERMACRENE D SYNTHASE"/>
    <property type="match status" value="1"/>
</dbReference>
<dbReference type="GO" id="GO:0000287">
    <property type="term" value="F:magnesium ion binding"/>
    <property type="evidence" value="ECO:0007669"/>
    <property type="project" value="InterPro"/>
</dbReference>
<keyword evidence="6" id="KW-1185">Reference proteome</keyword>